<evidence type="ECO:0000256" key="2">
    <source>
        <dbReference type="SAM" id="SignalP"/>
    </source>
</evidence>
<keyword evidence="4" id="KW-1185">Reference proteome</keyword>
<organism evidence="3 4">
    <name type="scientific">Panacibacter ginsenosidivorans</name>
    <dbReference type="NCBI Taxonomy" id="1813871"/>
    <lineage>
        <taxon>Bacteria</taxon>
        <taxon>Pseudomonadati</taxon>
        <taxon>Bacteroidota</taxon>
        <taxon>Chitinophagia</taxon>
        <taxon>Chitinophagales</taxon>
        <taxon>Chitinophagaceae</taxon>
        <taxon>Panacibacter</taxon>
    </lineage>
</organism>
<keyword evidence="1" id="KW-0472">Membrane</keyword>
<accession>A0A5B8V9Z7</accession>
<sequence>MKSRFTILLICTFRCIFLWAQQPPAQLPSLLDDGYQSPVLKTGESPETVMRKSIYVKAFASSKSVYTGEPVMVTYKLYASIFCRSRVNKQPSFNGCSVMELSYSGDPDIEIIDGKTFHVFTVRKLQVIPLEDGPLHLGEVEIENIVPFITADKQQDNFSMTSRNEPLIIDVKPLPLTDKPKDFSGVVGSFTMQANVDSNSVPVGDNATLNITIKGSGNFTGIHVPAIQWPHGTEHFEVSDTQHVDQDNYPVEGDKTFSIPFIGAKEGKAAIGPISFNFYDPSTSSYKILTTEVPLTFTKTVSRDEQMQDVVQEDVGNSKYLWIVAGIAAVVIVTLMVSMQLKSRKQSLQIKESVIVPKLEAVVAEQKDYGIEILSALNRLGTVEEDKKFLAAAGYLLIASLQIKLGAPENATADELTELLKKHDNTDLSRTCSKIFADCNRNLYSPDAEEGIKEKIYFELSAVIKKLFPIT</sequence>
<dbReference type="PANTHER" id="PTHR40940:SF2">
    <property type="entry name" value="BATD"/>
    <property type="match status" value="1"/>
</dbReference>
<proteinExistence type="predicted"/>
<feature type="transmembrane region" description="Helical" evidence="1">
    <location>
        <begin position="320"/>
        <end position="341"/>
    </location>
</feature>
<dbReference type="AlphaFoldDB" id="A0A5B8V9Z7"/>
<dbReference type="KEGG" id="pgin:FRZ67_12945"/>
<evidence type="ECO:0000256" key="1">
    <source>
        <dbReference type="SAM" id="Phobius"/>
    </source>
</evidence>
<dbReference type="Proteomes" id="UP000321533">
    <property type="component" value="Chromosome"/>
</dbReference>
<dbReference type="InterPro" id="IPR025738">
    <property type="entry name" value="BatD"/>
</dbReference>
<dbReference type="Pfam" id="PF13584">
    <property type="entry name" value="BatD"/>
    <property type="match status" value="1"/>
</dbReference>
<evidence type="ECO:0000313" key="3">
    <source>
        <dbReference type="EMBL" id="QEC68162.1"/>
    </source>
</evidence>
<dbReference type="PANTHER" id="PTHR40940">
    <property type="entry name" value="PROTEIN BATD-RELATED"/>
    <property type="match status" value="1"/>
</dbReference>
<keyword evidence="1" id="KW-0812">Transmembrane</keyword>
<name>A0A5B8V9Z7_9BACT</name>
<gene>
    <name evidence="3" type="ORF">FRZ67_12945</name>
</gene>
<feature type="chain" id="PRO_5022710253" evidence="2">
    <location>
        <begin position="21"/>
        <end position="471"/>
    </location>
</feature>
<evidence type="ECO:0000313" key="4">
    <source>
        <dbReference type="Proteomes" id="UP000321533"/>
    </source>
</evidence>
<keyword evidence="1" id="KW-1133">Transmembrane helix</keyword>
<protein>
    <submittedName>
        <fullName evidence="3">Protein BatD</fullName>
    </submittedName>
</protein>
<dbReference type="EMBL" id="CP042435">
    <property type="protein sequence ID" value="QEC68162.1"/>
    <property type="molecule type" value="Genomic_DNA"/>
</dbReference>
<feature type="signal peptide" evidence="2">
    <location>
        <begin position="1"/>
        <end position="20"/>
    </location>
</feature>
<keyword evidence="2" id="KW-0732">Signal</keyword>
<reference evidence="3 4" key="1">
    <citation type="journal article" date="2016" name="Int. J. Syst. Evol. Microbiol.">
        <title>Panacibacter ginsenosidivorans gen. nov., sp. nov., with ginsenoside converting activity isolated from soil of a ginseng field.</title>
        <authorList>
            <person name="Siddiqi M.Z."/>
            <person name="Muhammad Shafi S."/>
            <person name="Choi K.D."/>
            <person name="Im W.T."/>
        </authorList>
    </citation>
    <scope>NUCLEOTIDE SEQUENCE [LARGE SCALE GENOMIC DNA]</scope>
    <source>
        <strain evidence="3 4">Gsoil1550</strain>
    </source>
</reference>